<evidence type="ECO:0000313" key="2">
    <source>
        <dbReference type="EMBL" id="OZC02060.1"/>
    </source>
</evidence>
<gene>
    <name evidence="2" type="ORF">BSZ36_03115</name>
</gene>
<accession>A0A259TWJ0</accession>
<name>A0A259TWJ0_9BACT</name>
<dbReference type="InParanoid" id="A0A259TWJ0"/>
<dbReference type="Proteomes" id="UP000216446">
    <property type="component" value="Unassembled WGS sequence"/>
</dbReference>
<feature type="chain" id="PRO_5012989124" evidence="1">
    <location>
        <begin position="19"/>
        <end position="112"/>
    </location>
</feature>
<evidence type="ECO:0000256" key="1">
    <source>
        <dbReference type="SAM" id="SignalP"/>
    </source>
</evidence>
<keyword evidence="1" id="KW-0732">Signal</keyword>
<dbReference type="OrthoDB" id="1525062at2"/>
<dbReference type="RefSeq" id="WP_094545906.1">
    <property type="nucleotide sequence ID" value="NZ_MQWB01000001.1"/>
</dbReference>
<sequence length="112" mass="12122">MLKYFAALCLTLALLPLAGCGEDEPTGQIQVTDLRLIRQQVGYPELSGLVVNGTDRAIVADLGVRLLGSENLPIGDLERFTVNNVAPGDSARFRRRLDVDARGARLDYVIPG</sequence>
<organism evidence="2 3">
    <name type="scientific">Rubricoccus marinus</name>
    <dbReference type="NCBI Taxonomy" id="716817"/>
    <lineage>
        <taxon>Bacteria</taxon>
        <taxon>Pseudomonadati</taxon>
        <taxon>Rhodothermota</taxon>
        <taxon>Rhodothermia</taxon>
        <taxon>Rhodothermales</taxon>
        <taxon>Rubricoccaceae</taxon>
        <taxon>Rubricoccus</taxon>
    </lineage>
</organism>
<proteinExistence type="predicted"/>
<evidence type="ECO:0000313" key="3">
    <source>
        <dbReference type="Proteomes" id="UP000216446"/>
    </source>
</evidence>
<dbReference type="AlphaFoldDB" id="A0A259TWJ0"/>
<feature type="signal peptide" evidence="1">
    <location>
        <begin position="1"/>
        <end position="18"/>
    </location>
</feature>
<reference evidence="2 3" key="1">
    <citation type="submission" date="2016-11" db="EMBL/GenBank/DDBJ databases">
        <title>Study of marine rhodopsin-containing bacteria.</title>
        <authorList>
            <person name="Yoshizawa S."/>
            <person name="Kumagai Y."/>
            <person name="Kogure K."/>
        </authorList>
    </citation>
    <scope>NUCLEOTIDE SEQUENCE [LARGE SCALE GENOMIC DNA]</scope>
    <source>
        <strain evidence="2 3">SG-29</strain>
    </source>
</reference>
<comment type="caution">
    <text evidence="2">The sequence shown here is derived from an EMBL/GenBank/DDBJ whole genome shotgun (WGS) entry which is preliminary data.</text>
</comment>
<protein>
    <submittedName>
        <fullName evidence="2">Uncharacterized protein</fullName>
    </submittedName>
</protein>
<keyword evidence="3" id="KW-1185">Reference proteome</keyword>
<dbReference type="EMBL" id="MQWB01000001">
    <property type="protein sequence ID" value="OZC02060.1"/>
    <property type="molecule type" value="Genomic_DNA"/>
</dbReference>